<dbReference type="AlphaFoldDB" id="A0A8R1TQ49"/>
<proteinExistence type="predicted"/>
<evidence type="ECO:0000313" key="3">
    <source>
        <dbReference type="Proteomes" id="UP000024404"/>
    </source>
</evidence>
<name>A0A8R1TQ49_ONCVO</name>
<feature type="transmembrane region" description="Helical" evidence="1">
    <location>
        <begin position="61"/>
        <end position="82"/>
    </location>
</feature>
<dbReference type="EnsemblMetazoa" id="OVOC2782.1">
    <property type="protein sequence ID" value="OVOC2782.1"/>
    <property type="gene ID" value="WBGene00239591"/>
</dbReference>
<dbReference type="Proteomes" id="UP000024404">
    <property type="component" value="Unassembled WGS sequence"/>
</dbReference>
<dbReference type="EMBL" id="CMVM020000076">
    <property type="status" value="NOT_ANNOTATED_CDS"/>
    <property type="molecule type" value="Genomic_DNA"/>
</dbReference>
<keyword evidence="3" id="KW-1185">Reference proteome</keyword>
<sequence>MNLSIILSDGNDMIKLNWSAEIELNGNNTISDNIYNSFKQLNESDHFCSLWSSEKPISDSIVMILITVISILDFAALIIVMIDYDCHLSLYSNLILSTTFPHNCNLFISYCNKYVIVPQIMS</sequence>
<keyword evidence="1" id="KW-0472">Membrane</keyword>
<organism evidence="2 3">
    <name type="scientific">Onchocerca volvulus</name>
    <dbReference type="NCBI Taxonomy" id="6282"/>
    <lineage>
        <taxon>Eukaryota</taxon>
        <taxon>Metazoa</taxon>
        <taxon>Ecdysozoa</taxon>
        <taxon>Nematoda</taxon>
        <taxon>Chromadorea</taxon>
        <taxon>Rhabditida</taxon>
        <taxon>Spirurina</taxon>
        <taxon>Spiruromorpha</taxon>
        <taxon>Filarioidea</taxon>
        <taxon>Onchocercidae</taxon>
        <taxon>Onchocerca</taxon>
    </lineage>
</organism>
<reference evidence="2" key="2">
    <citation type="submission" date="2022-06" db="UniProtKB">
        <authorList>
            <consortium name="EnsemblMetazoa"/>
        </authorList>
    </citation>
    <scope>IDENTIFICATION</scope>
</reference>
<keyword evidence="1" id="KW-0812">Transmembrane</keyword>
<accession>A0A8R1TQ49</accession>
<keyword evidence="1" id="KW-1133">Transmembrane helix</keyword>
<protein>
    <submittedName>
        <fullName evidence="2">Uncharacterized protein</fullName>
    </submittedName>
</protein>
<evidence type="ECO:0000256" key="1">
    <source>
        <dbReference type="SAM" id="Phobius"/>
    </source>
</evidence>
<reference evidence="3" key="1">
    <citation type="submission" date="2013-10" db="EMBL/GenBank/DDBJ databases">
        <title>Genome sequencing of Onchocerca volvulus.</title>
        <authorList>
            <person name="Cotton J."/>
            <person name="Tsai J."/>
            <person name="Stanley E."/>
            <person name="Tracey A."/>
            <person name="Holroyd N."/>
            <person name="Lustigman S."/>
            <person name="Berriman M."/>
        </authorList>
    </citation>
    <scope>NUCLEOTIDE SEQUENCE</scope>
</reference>
<evidence type="ECO:0000313" key="2">
    <source>
        <dbReference type="EnsemblMetazoa" id="OVOC2782.1"/>
    </source>
</evidence>